<dbReference type="InterPro" id="IPR001667">
    <property type="entry name" value="DDH_dom"/>
</dbReference>
<evidence type="ECO:0000256" key="1">
    <source>
        <dbReference type="ARBA" id="ARBA00005915"/>
    </source>
</evidence>
<evidence type="ECO:0000256" key="5">
    <source>
        <dbReference type="ARBA" id="ARBA00022839"/>
    </source>
</evidence>
<comment type="similarity">
    <text evidence="1">Belongs to the RecJ family.</text>
</comment>
<gene>
    <name evidence="9" type="primary">recJ</name>
    <name evidence="9" type="ORF">OM960_23165</name>
</gene>
<evidence type="ECO:0000259" key="6">
    <source>
        <dbReference type="Pfam" id="PF01368"/>
    </source>
</evidence>
<dbReference type="Proteomes" id="UP001207582">
    <property type="component" value="Unassembled WGS sequence"/>
</dbReference>
<sequence>MNDMTITRAEAVSFRGRKWQIPDAPRSEMIEFKRKGANPVLARILAARGLTAMEYDAFMKPTIRELMPDPFFLLDMEPGAKRIARAIRERERIGIWSDYDADGATSAGVLGRFLRMCGHDDFTVRIPDRIREGYGPNTPGLLDMKETRGCNLVCILDAGIVAFEPLSAAADAGMEIVVIDHHMAEDTIPKAVAVINPNRKDQKPGLGHLCAAGVSFIFAVAVARELRSAGYFDGKEGRPGGVPDLMELLDLVALGTVCDVVPLKTLNRAFVARGISYLSGRKTPGIAALALAAGIEPGDEIGEQACGWILGPRINAGGRIGDSASGALLLLEEDPAVAGERATALHEMNATRKEIEAAATEAAIAQMSGRMPGVTRTLALAIVDAHEGVVGISAGRLKEQFDAPAIVLTADHEGNLKGSARSIAGFDIGHAIIEARNRGLIIKGGGHGMAGGLTLTRAQVPGLLEFVNGEIAKTGYFRDGITTSADLDLRLKDLTVEVIQDIEGLRPFGTGNPEPVVILERVSLAETRILKEKHLKMVFRDGDLTIDGLMWNVVGTVLGDEILAAHGRTFDVLGKPQINEFRGRKSPQIMVEDLRFHAAALI</sequence>
<evidence type="ECO:0000259" key="8">
    <source>
        <dbReference type="Pfam" id="PF17768"/>
    </source>
</evidence>
<dbReference type="NCBIfam" id="TIGR00644">
    <property type="entry name" value="recJ"/>
    <property type="match status" value="1"/>
</dbReference>
<dbReference type="Gene3D" id="3.10.310.30">
    <property type="match status" value="1"/>
</dbReference>
<organism evidence="9 10">
    <name type="scientific">Defluviimonas salinarum</name>
    <dbReference type="NCBI Taxonomy" id="2992147"/>
    <lineage>
        <taxon>Bacteria</taxon>
        <taxon>Pseudomonadati</taxon>
        <taxon>Pseudomonadota</taxon>
        <taxon>Alphaproteobacteria</taxon>
        <taxon>Rhodobacterales</taxon>
        <taxon>Paracoccaceae</taxon>
        <taxon>Albidovulum</taxon>
    </lineage>
</organism>
<feature type="domain" description="DHHA1" evidence="7">
    <location>
        <begin position="383"/>
        <end position="472"/>
    </location>
</feature>
<dbReference type="EMBL" id="JAPDOG010000043">
    <property type="protein sequence ID" value="MCW3784426.1"/>
    <property type="molecule type" value="Genomic_DNA"/>
</dbReference>
<dbReference type="Pfam" id="PF01368">
    <property type="entry name" value="DHH"/>
    <property type="match status" value="1"/>
</dbReference>
<evidence type="ECO:0000313" key="10">
    <source>
        <dbReference type="Proteomes" id="UP001207582"/>
    </source>
</evidence>
<dbReference type="InterPro" id="IPR038763">
    <property type="entry name" value="DHH_sf"/>
</dbReference>
<dbReference type="RefSeq" id="WP_264773660.1">
    <property type="nucleotide sequence ID" value="NZ_JAPDOG010000043.1"/>
</dbReference>
<dbReference type="Pfam" id="PF02272">
    <property type="entry name" value="DHHA1"/>
    <property type="match status" value="1"/>
</dbReference>
<comment type="caution">
    <text evidence="9">The sequence shown here is derived from an EMBL/GenBank/DDBJ whole genome shotgun (WGS) entry which is preliminary data.</text>
</comment>
<dbReference type="Pfam" id="PF17768">
    <property type="entry name" value="RecJ_OB"/>
    <property type="match status" value="1"/>
</dbReference>
<dbReference type="InterPro" id="IPR003156">
    <property type="entry name" value="DHHA1_dom"/>
</dbReference>
<proteinExistence type="inferred from homology"/>
<dbReference type="InterPro" id="IPR004610">
    <property type="entry name" value="RecJ"/>
</dbReference>
<accession>A0ABT3J9P9</accession>
<evidence type="ECO:0000256" key="4">
    <source>
        <dbReference type="ARBA" id="ARBA00022801"/>
    </source>
</evidence>
<evidence type="ECO:0000256" key="3">
    <source>
        <dbReference type="ARBA" id="ARBA00022722"/>
    </source>
</evidence>
<keyword evidence="4" id="KW-0378">Hydrolase</keyword>
<dbReference type="SUPFAM" id="SSF64182">
    <property type="entry name" value="DHH phosphoesterases"/>
    <property type="match status" value="1"/>
</dbReference>
<evidence type="ECO:0000256" key="2">
    <source>
        <dbReference type="ARBA" id="ARBA00019841"/>
    </source>
</evidence>
<dbReference type="Gene3D" id="3.90.1640.30">
    <property type="match status" value="1"/>
</dbReference>
<evidence type="ECO:0000259" key="7">
    <source>
        <dbReference type="Pfam" id="PF02272"/>
    </source>
</evidence>
<dbReference type="PANTHER" id="PTHR30255">
    <property type="entry name" value="SINGLE-STRANDED-DNA-SPECIFIC EXONUCLEASE RECJ"/>
    <property type="match status" value="1"/>
</dbReference>
<evidence type="ECO:0000313" key="9">
    <source>
        <dbReference type="EMBL" id="MCW3784426.1"/>
    </source>
</evidence>
<dbReference type="PANTHER" id="PTHR30255:SF2">
    <property type="entry name" value="SINGLE-STRANDED-DNA-SPECIFIC EXONUCLEASE RECJ"/>
    <property type="match status" value="1"/>
</dbReference>
<dbReference type="InterPro" id="IPR051673">
    <property type="entry name" value="SSDNA_exonuclease_RecJ"/>
</dbReference>
<dbReference type="InterPro" id="IPR041122">
    <property type="entry name" value="RecJ_OB"/>
</dbReference>
<dbReference type="Gene3D" id="2.40.50.460">
    <property type="match status" value="1"/>
</dbReference>
<feature type="domain" description="DDH" evidence="6">
    <location>
        <begin position="92"/>
        <end position="256"/>
    </location>
</feature>
<reference evidence="9 10" key="1">
    <citation type="submission" date="2022-10" db="EMBL/GenBank/DDBJ databases">
        <title>Defluviimonas sp. CAU 1641 isolated from mud.</title>
        <authorList>
            <person name="Kim W."/>
        </authorList>
    </citation>
    <scope>NUCLEOTIDE SEQUENCE [LARGE SCALE GENOMIC DNA]</scope>
    <source>
        <strain evidence="9 10">CAU 1641</strain>
    </source>
</reference>
<name>A0ABT3J9P9_9RHOB</name>
<protein>
    <recommendedName>
        <fullName evidence="2">Single-stranded-DNA-specific exonuclease RecJ</fullName>
    </recommendedName>
</protein>
<keyword evidence="5 9" id="KW-0269">Exonuclease</keyword>
<keyword evidence="10" id="KW-1185">Reference proteome</keyword>
<keyword evidence="3" id="KW-0540">Nuclease</keyword>
<dbReference type="GO" id="GO:0004527">
    <property type="term" value="F:exonuclease activity"/>
    <property type="evidence" value="ECO:0007669"/>
    <property type="project" value="UniProtKB-KW"/>
</dbReference>
<feature type="domain" description="RecJ OB" evidence="8">
    <location>
        <begin position="486"/>
        <end position="593"/>
    </location>
</feature>